<dbReference type="EMBL" id="CAADJD010000018">
    <property type="protein sequence ID" value="VFS63828.1"/>
    <property type="molecule type" value="Genomic_DNA"/>
</dbReference>
<sequence>MTVVDHTQFAHFPLMAKLTRWGVDFHMGVLFGFAESAAADRLWGGVVCGDCDGLSSMVD</sequence>
<accession>A0A485AX16</accession>
<protein>
    <submittedName>
        <fullName evidence="1">Uncharacterized protein</fullName>
    </submittedName>
</protein>
<organism evidence="1 2">
    <name type="scientific">Kluyvera cryocrescens</name>
    <name type="common">Kluyvera citrophila</name>
    <dbReference type="NCBI Taxonomy" id="580"/>
    <lineage>
        <taxon>Bacteria</taxon>
        <taxon>Pseudomonadati</taxon>
        <taxon>Pseudomonadota</taxon>
        <taxon>Gammaproteobacteria</taxon>
        <taxon>Enterobacterales</taxon>
        <taxon>Enterobacteriaceae</taxon>
        <taxon>Kluyvera</taxon>
    </lineage>
</organism>
<reference evidence="1 2" key="1">
    <citation type="submission" date="2019-03" db="EMBL/GenBank/DDBJ databases">
        <authorList>
            <consortium name="Pathogen Informatics"/>
        </authorList>
    </citation>
    <scope>NUCLEOTIDE SEQUENCE [LARGE SCALE GENOMIC DNA]</scope>
    <source>
        <strain evidence="1 2">NCTC12993</strain>
    </source>
</reference>
<proteinExistence type="predicted"/>
<dbReference type="AlphaFoldDB" id="A0A485AX16"/>
<dbReference type="Proteomes" id="UP000401081">
    <property type="component" value="Unassembled WGS sequence"/>
</dbReference>
<evidence type="ECO:0000313" key="1">
    <source>
        <dbReference type="EMBL" id="VFS63828.1"/>
    </source>
</evidence>
<keyword evidence="2" id="KW-1185">Reference proteome</keyword>
<name>A0A485AX16_KLUCR</name>
<gene>
    <name evidence="1" type="ORF">NCTC12993_02891</name>
</gene>
<evidence type="ECO:0000313" key="2">
    <source>
        <dbReference type="Proteomes" id="UP000401081"/>
    </source>
</evidence>